<dbReference type="EMBL" id="JABANO010013056">
    <property type="protein sequence ID" value="KAF4740763.1"/>
    <property type="molecule type" value="Genomic_DNA"/>
</dbReference>
<proteinExistence type="predicted"/>
<evidence type="ECO:0000256" key="1">
    <source>
        <dbReference type="SAM" id="SignalP"/>
    </source>
</evidence>
<organism evidence="2 3">
    <name type="scientific">Perkinsus olseni</name>
    <name type="common">Perkinsus atlanticus</name>
    <dbReference type="NCBI Taxonomy" id="32597"/>
    <lineage>
        <taxon>Eukaryota</taxon>
        <taxon>Sar</taxon>
        <taxon>Alveolata</taxon>
        <taxon>Perkinsozoa</taxon>
        <taxon>Perkinsea</taxon>
        <taxon>Perkinsida</taxon>
        <taxon>Perkinsidae</taxon>
        <taxon>Perkinsus</taxon>
    </lineage>
</organism>
<name>A0A7J6T6M3_PEROL</name>
<protein>
    <submittedName>
        <fullName evidence="2">Uncharacterized protein</fullName>
    </submittedName>
</protein>
<comment type="caution">
    <text evidence="2">The sequence shown here is derived from an EMBL/GenBank/DDBJ whole genome shotgun (WGS) entry which is preliminary data.</text>
</comment>
<gene>
    <name evidence="2" type="ORF">FOZ63_025805</name>
</gene>
<feature type="signal peptide" evidence="1">
    <location>
        <begin position="1"/>
        <end position="25"/>
    </location>
</feature>
<dbReference type="AlphaFoldDB" id="A0A7J6T6M3"/>
<dbReference type="Proteomes" id="UP000553632">
    <property type="component" value="Unassembled WGS sequence"/>
</dbReference>
<keyword evidence="1" id="KW-0732">Signal</keyword>
<reference evidence="2 3" key="1">
    <citation type="submission" date="2020-04" db="EMBL/GenBank/DDBJ databases">
        <title>Perkinsus olseni comparative genomics.</title>
        <authorList>
            <person name="Bogema D.R."/>
        </authorList>
    </citation>
    <scope>NUCLEOTIDE SEQUENCE [LARGE SCALE GENOMIC DNA]</scope>
    <source>
        <strain evidence="2 3">ATCC PRA-207</strain>
    </source>
</reference>
<evidence type="ECO:0000313" key="2">
    <source>
        <dbReference type="EMBL" id="KAF4740763.1"/>
    </source>
</evidence>
<feature type="chain" id="PRO_5029565826" evidence="1">
    <location>
        <begin position="26"/>
        <end position="145"/>
    </location>
</feature>
<sequence>MWTRSIIYTLFLGLSTVQFGADADAQFTRVLFQGGCIGLDMFDIESEPGAMRVQILTRCGISNQFFFQTREPHITYRYDASKGAYLTDPFLLIDIIYAHNEYCGSSFRLQESDLTSLRLGYDSYWTNVEGKPLQTFRGTWGCDRQ</sequence>
<evidence type="ECO:0000313" key="3">
    <source>
        <dbReference type="Proteomes" id="UP000553632"/>
    </source>
</evidence>
<keyword evidence="3" id="KW-1185">Reference proteome</keyword>
<accession>A0A7J6T6M3</accession>